<feature type="compositionally biased region" description="Polar residues" evidence="1">
    <location>
        <begin position="1347"/>
        <end position="1378"/>
    </location>
</feature>
<dbReference type="PROSITE" id="PS50229">
    <property type="entry name" value="WH1"/>
    <property type="match status" value="1"/>
</dbReference>
<feature type="region of interest" description="Disordered" evidence="1">
    <location>
        <begin position="1034"/>
        <end position="1076"/>
    </location>
</feature>
<feature type="compositionally biased region" description="Basic and acidic residues" evidence="1">
    <location>
        <begin position="722"/>
        <end position="735"/>
    </location>
</feature>
<feature type="compositionally biased region" description="Polar residues" evidence="1">
    <location>
        <begin position="1393"/>
        <end position="1408"/>
    </location>
</feature>
<dbReference type="GO" id="GO:0007165">
    <property type="term" value="P:signal transduction"/>
    <property type="evidence" value="ECO:0007669"/>
    <property type="project" value="InterPro"/>
</dbReference>
<reference evidence="4 5" key="1">
    <citation type="journal article" date="2007" name="Science">
        <title>Sea anemone genome reveals ancestral eumetazoan gene repertoire and genomic organization.</title>
        <authorList>
            <person name="Putnam N.H."/>
            <person name="Srivastava M."/>
            <person name="Hellsten U."/>
            <person name="Dirks B."/>
            <person name="Chapman J."/>
            <person name="Salamov A."/>
            <person name="Terry A."/>
            <person name="Shapiro H."/>
            <person name="Lindquist E."/>
            <person name="Kapitonov V.V."/>
            <person name="Jurka J."/>
            <person name="Genikhovich G."/>
            <person name="Grigoriev I.V."/>
            <person name="Lucas S.M."/>
            <person name="Steele R.E."/>
            <person name="Finnerty J.R."/>
            <person name="Technau U."/>
            <person name="Martindale M.Q."/>
            <person name="Rokhsar D.S."/>
        </authorList>
    </citation>
    <scope>NUCLEOTIDE SEQUENCE [LARGE SCALE GENOMIC DNA]</scope>
    <source>
        <strain evidence="5">CH2 X CH6</strain>
    </source>
</reference>
<feature type="compositionally biased region" description="Acidic residues" evidence="1">
    <location>
        <begin position="1045"/>
        <end position="1062"/>
    </location>
</feature>
<dbReference type="InterPro" id="IPR011993">
    <property type="entry name" value="PH-like_dom_sf"/>
</dbReference>
<feature type="compositionally biased region" description="Basic and acidic residues" evidence="1">
    <location>
        <begin position="401"/>
        <end position="424"/>
    </location>
</feature>
<evidence type="ECO:0000313" key="4">
    <source>
        <dbReference type="EMBL" id="EDO44807.1"/>
    </source>
</evidence>
<dbReference type="Gene3D" id="2.30.29.30">
    <property type="entry name" value="Pleckstrin-homology domain (PH domain)/Phosphotyrosine-binding domain (PTB)"/>
    <property type="match status" value="1"/>
</dbReference>
<feature type="region of interest" description="Disordered" evidence="1">
    <location>
        <begin position="1"/>
        <end position="23"/>
    </location>
</feature>
<feature type="region of interest" description="Disordered" evidence="1">
    <location>
        <begin position="1242"/>
        <end position="1543"/>
    </location>
</feature>
<feature type="compositionally biased region" description="Polar residues" evidence="1">
    <location>
        <begin position="425"/>
        <end position="436"/>
    </location>
</feature>
<feature type="compositionally biased region" description="Polar residues" evidence="1">
    <location>
        <begin position="1242"/>
        <end position="1258"/>
    </location>
</feature>
<feature type="domain" description="WH1" evidence="2">
    <location>
        <begin position="75"/>
        <end position="186"/>
    </location>
</feature>
<feature type="compositionally biased region" description="Pro residues" evidence="1">
    <location>
        <begin position="566"/>
        <end position="584"/>
    </location>
</feature>
<feature type="region of interest" description="Disordered" evidence="1">
    <location>
        <begin position="1878"/>
        <end position="1903"/>
    </location>
</feature>
<evidence type="ECO:0000256" key="1">
    <source>
        <dbReference type="SAM" id="MobiDB-lite"/>
    </source>
</evidence>
<feature type="region of interest" description="Disordered" evidence="1">
    <location>
        <begin position="1126"/>
        <end position="1230"/>
    </location>
</feature>
<accession>A7RUT8</accession>
<feature type="compositionally biased region" description="Pro residues" evidence="1">
    <location>
        <begin position="1140"/>
        <end position="1149"/>
    </location>
</feature>
<dbReference type="PANTHER" id="PTHR36721">
    <property type="entry name" value="PROLINE-RICH FAMILY PROTEIN"/>
    <property type="match status" value="1"/>
</dbReference>
<feature type="compositionally biased region" description="Polar residues" evidence="1">
    <location>
        <begin position="449"/>
        <end position="468"/>
    </location>
</feature>
<dbReference type="InterPro" id="IPR003116">
    <property type="entry name" value="RBD_dom"/>
</dbReference>
<dbReference type="OMA" id="FQHICKK"/>
<dbReference type="Pfam" id="PF02196">
    <property type="entry name" value="RBD"/>
    <property type="match status" value="2"/>
</dbReference>
<feature type="compositionally biased region" description="Basic and acidic residues" evidence="1">
    <location>
        <begin position="1575"/>
        <end position="1597"/>
    </location>
</feature>
<protein>
    <recommendedName>
        <fullName evidence="6">WH1 domain-containing protein</fullName>
    </recommendedName>
</protein>
<evidence type="ECO:0000259" key="2">
    <source>
        <dbReference type="PROSITE" id="PS50229"/>
    </source>
</evidence>
<evidence type="ECO:0000259" key="3">
    <source>
        <dbReference type="PROSITE" id="PS50898"/>
    </source>
</evidence>
<feature type="region of interest" description="Disordered" evidence="1">
    <location>
        <begin position="801"/>
        <end position="863"/>
    </location>
</feature>
<feature type="compositionally biased region" description="Basic and acidic residues" evidence="1">
    <location>
        <begin position="1467"/>
        <end position="1482"/>
    </location>
</feature>
<feature type="compositionally biased region" description="Polar residues" evidence="1">
    <location>
        <begin position="1182"/>
        <end position="1197"/>
    </location>
</feature>
<feature type="region of interest" description="Disordered" evidence="1">
    <location>
        <begin position="1798"/>
        <end position="1848"/>
    </location>
</feature>
<feature type="compositionally biased region" description="Basic and acidic residues" evidence="1">
    <location>
        <begin position="1277"/>
        <end position="1309"/>
    </location>
</feature>
<keyword evidence="5" id="KW-1185">Reference proteome</keyword>
<evidence type="ECO:0000313" key="5">
    <source>
        <dbReference type="Proteomes" id="UP000001593"/>
    </source>
</evidence>
<feature type="domain" description="RBD" evidence="3">
    <location>
        <begin position="1720"/>
        <end position="1791"/>
    </location>
</feature>
<feature type="compositionally biased region" description="Polar residues" evidence="1">
    <location>
        <begin position="1825"/>
        <end position="1836"/>
    </location>
</feature>
<feature type="compositionally biased region" description="Pro residues" evidence="1">
    <location>
        <begin position="1205"/>
        <end position="1225"/>
    </location>
</feature>
<dbReference type="InParanoid" id="A7RUT8"/>
<feature type="region of interest" description="Disordered" evidence="1">
    <location>
        <begin position="705"/>
        <end position="759"/>
    </location>
</feature>
<feature type="region of interest" description="Disordered" evidence="1">
    <location>
        <begin position="952"/>
        <end position="982"/>
    </location>
</feature>
<organism evidence="4 5">
    <name type="scientific">Nematostella vectensis</name>
    <name type="common">Starlet sea anemone</name>
    <dbReference type="NCBI Taxonomy" id="45351"/>
    <lineage>
        <taxon>Eukaryota</taxon>
        <taxon>Metazoa</taxon>
        <taxon>Cnidaria</taxon>
        <taxon>Anthozoa</taxon>
        <taxon>Hexacorallia</taxon>
        <taxon>Actiniaria</taxon>
        <taxon>Edwardsiidae</taxon>
        <taxon>Nematostella</taxon>
    </lineage>
</organism>
<evidence type="ECO:0008006" key="6">
    <source>
        <dbReference type="Google" id="ProtNLM"/>
    </source>
</evidence>
<sequence>MTSSKGHAPAPPRPAPPVMTYNPNELAIGSEKQGSFAASHRLSLTKKDKKEPQALVLRKLDGTNTHSPSEEKTSLARAGEEILETFYGMLYKSDNETREWRLITDGFIPICFVKESGSISKPFKIIGAAGQIRLLEYPVTPDTKCSRVKAFVKWLEVNDNVYGVRFAKEDQADQFYTALLHMKDTLVKMSDLLKKPEQKRVTQKSLGSVHGKISLIVKLPNRETAVLSLPGLLTMSEVFQHICKKEVLKPSEHLLSVARKGGKEVSFEPDTPLGSLNIRTVSILHVGSKNNGDNEENRQDGVESLVEEETEGKLLEIHLPSGGKTSIEVPTNMRLGNLLTFICKREELNVRMFTLQYVDFIHQSLDMSSQVEELHSSELRLMGKNEVRRSSLNEDTLAPLAHRDNETKRHTIDLESRADPETKPRQLNNNALNSGPSPVAGTPEPAPRNNLQHSNLNSSRMYGSTPNLSIKAAKRKAPPPPRPPQPTPRPRSGADQMPTSSTPSPPPRCQTISTSAPKPHVRKRQAPARPPVPKRSSSLSDQSTLGTAAVSLESGLDAIGNEDSSRPPPVFIPPPPPDDIPPPLDECEHPVDPLSDDDIQDIPLHSGLVPHEDFSPQLFSKEASPKWPTSDQKRGEPRLGQGTDQQLTERRTSTPTSPDQPPTSPDSPSTCDEVLPMKFLIPTPDTERSAARGSELKRIPFVDDSRSSSLDNLSSECLSPDLDGRFSPDLYHEPEALPTTTYKEDISSVDLPRPPDDFAEPEVFVTQEENKTFSAPSEISSLALSKPEPLEPPGCFAEAQASHEDMGSELVPGGMVVLPPPPMEAIDFTSSADVPSPIPPPLDFATPAMAPPVEFSDESSPKPLKKKLVINSEAFPWLSEGNKFDAEIIPEVPPINNQVETSPNVRETYEESTARRADLESVSSSFTVIAKQQSGLALEQADPAERQWVRKYPEEKELPSEDLDATITEETKTIKQDPFGTLPEESKLKDAIIIYPEEKKASVEEAAFEGRQAPGEDIIVMQVSEKRLETMQSEFYPVDSPDVPPAEDDDYKTPFDDFDDVPDLSPSRDTFSSAKVEETVVAETPVLPQSRATKPEMDLDRTFLALEESTSDHSIGVPKLAFKAEDSLSSDVVLPTPDRSVPPTPPAVSPPGSGYVSPTLHSPLCSPRVGGDDASPDDKESLASSQGQSHHTVTRTMSPDIPSTPSSPSPPSEPIDLPNPPPLTVPPLRRYSDLANSVSFVSSALKSEQKAKQQGNVTRETRPPIPVGRPQSWADIKQQRKLIEEQRKHTYKFPDSKELTKTSESKENQAPEENVTIAKDTYKFEDSKDSSLVTESQKAEVHPVPRTSYTALDDNITTSQAKPSIASVTNTSKTSASTAVELASRPKRESLQESRAVSSGFQSRSGSYPASAKSEGRSGIMLSSRGFSLKLPSSGSTDSASGNNAEKQPSSSADTQPDKTTAVTTLYKDDAEKSTLAFDEKPGGSNTDAVVLRRKASVDDPDKMEKRQSVKDMMSLFGQDTDDSSKPTRRFSASGKPQQSPALRLIEDRIEGRTTKKYGVSGLVNTLSSKPKPLAKRDSKTEITTKEDGNDKPKDLCVDSKTSQLDFKETAAKSNEVSSDEHFSVVSSTQEHACAKEVRLTMSEVFQHICKKEVLKPSEHLLSVARKGGKEVSFEPDTPLGSLNIRTVSILHVGSKNNGDNEENRQDGVESLVEEETEGKLLEIHLPSGGKTSIEVPTNMRLGNLLTFICKREELNVRMFTLQYVDFIHQSLDMSSQVEELHSSELRLMGKNDEDTLAPLAHRDNETKRHTIDLDSRADPETKPRQLNNNALNSGPSPVAGTPEPAPRNNLQLHILMAPQRTDTNVVPRGQVAAMMASFKKPSSKDDQDEERDGINVEQAEWI</sequence>
<dbReference type="PANTHER" id="PTHR36721:SF1">
    <property type="entry name" value="OS04G0446401 PROTEIN"/>
    <property type="match status" value="1"/>
</dbReference>
<dbReference type="InterPro" id="IPR000697">
    <property type="entry name" value="WH1/EVH1_dom"/>
</dbReference>
<feature type="compositionally biased region" description="Basic and acidic residues" evidence="1">
    <location>
        <begin position="1801"/>
        <end position="1824"/>
    </location>
</feature>
<name>A7RUT8_NEMVE</name>
<feature type="compositionally biased region" description="Pro residues" evidence="1">
    <location>
        <begin position="478"/>
        <end position="489"/>
    </location>
</feature>
<proteinExistence type="predicted"/>
<dbReference type="SUPFAM" id="SSF50729">
    <property type="entry name" value="PH domain-like"/>
    <property type="match status" value="1"/>
</dbReference>
<feature type="compositionally biased region" description="Basic and acidic residues" evidence="1">
    <location>
        <begin position="1496"/>
        <end position="1510"/>
    </location>
</feature>
<feature type="region of interest" description="Disordered" evidence="1">
    <location>
        <begin position="1569"/>
        <end position="1597"/>
    </location>
</feature>
<dbReference type="Gene3D" id="3.10.20.90">
    <property type="entry name" value="Phosphatidylinositol 3-kinase Catalytic Subunit, Chain A, domain 1"/>
    <property type="match status" value="2"/>
</dbReference>
<dbReference type="HOGENOM" id="CLU_235774_0_0_1"/>
<feature type="compositionally biased region" description="Low complexity" evidence="1">
    <location>
        <begin position="707"/>
        <end position="719"/>
    </location>
</feature>
<dbReference type="SMART" id="SM00461">
    <property type="entry name" value="WH1"/>
    <property type="match status" value="1"/>
</dbReference>
<feature type="domain" description="RBD" evidence="3">
    <location>
        <begin position="313"/>
        <end position="384"/>
    </location>
</feature>
<dbReference type="Proteomes" id="UP000001593">
    <property type="component" value="Unassembled WGS sequence"/>
</dbReference>
<dbReference type="EMBL" id="DS469541">
    <property type="protein sequence ID" value="EDO44807.1"/>
    <property type="molecule type" value="Genomic_DNA"/>
</dbReference>
<feature type="compositionally biased region" description="Polar residues" evidence="1">
    <location>
        <begin position="1431"/>
        <end position="1464"/>
    </location>
</feature>
<feature type="region of interest" description="Disordered" evidence="1">
    <location>
        <begin position="390"/>
        <end position="674"/>
    </location>
</feature>
<feature type="compositionally biased region" description="Polar residues" evidence="1">
    <location>
        <begin position="535"/>
        <end position="546"/>
    </location>
</feature>
<dbReference type="PROSITE" id="PS50898">
    <property type="entry name" value="RBD"/>
    <property type="match status" value="2"/>
</dbReference>
<feature type="compositionally biased region" description="Basic and acidic residues" evidence="1">
    <location>
        <begin position="1320"/>
        <end position="1329"/>
    </location>
</feature>
<gene>
    <name evidence="4" type="ORF">NEMVEDRAFT_v1g202473</name>
</gene>